<dbReference type="InterPro" id="IPR026881">
    <property type="entry name" value="WYL_dom"/>
</dbReference>
<dbReference type="PANTHER" id="PTHR34580:SF9">
    <property type="entry name" value="SLL5097 PROTEIN"/>
    <property type="match status" value="1"/>
</dbReference>
<dbReference type="Pfam" id="PF25583">
    <property type="entry name" value="WCX"/>
    <property type="match status" value="1"/>
</dbReference>
<evidence type="ECO:0000256" key="1">
    <source>
        <dbReference type="SAM" id="Coils"/>
    </source>
</evidence>
<feature type="domain" description="WYL" evidence="2">
    <location>
        <begin position="123"/>
        <end position="188"/>
    </location>
</feature>
<evidence type="ECO:0000313" key="4">
    <source>
        <dbReference type="EMBL" id="RRA89869.1"/>
    </source>
</evidence>
<name>A0A3P1AL90_9FLAO</name>
<dbReference type="OrthoDB" id="43316at2"/>
<accession>A0A3P1AL90</accession>
<reference evidence="4 5" key="1">
    <citation type="submission" date="2018-11" db="EMBL/GenBank/DDBJ databases">
        <title>Flavobacterium sp. nov., YIM 102796 draft genome.</title>
        <authorList>
            <person name="Li G."/>
            <person name="Jiang Y."/>
        </authorList>
    </citation>
    <scope>NUCLEOTIDE SEQUENCE [LARGE SCALE GENOMIC DNA]</scope>
    <source>
        <strain evidence="4 5">YIM 102796</strain>
    </source>
</reference>
<dbReference type="EMBL" id="RQTJ01000048">
    <property type="protein sequence ID" value="RRA89869.1"/>
    <property type="molecule type" value="Genomic_DNA"/>
</dbReference>
<comment type="caution">
    <text evidence="4">The sequence shown here is derived from an EMBL/GenBank/DDBJ whole genome shotgun (WGS) entry which is preliminary data.</text>
</comment>
<sequence length="303" mass="36408">MKQKSPYIRYYYFVKWIADRHYPSMNDIIKLFEEMEIKITDRTFYRDRKALIDGYNMPITYCNVNKGYFIDDANDAHHETNRFLQLMQEMITASSVSGLFSENTKYLTYLEFENQPSSMFHNVFEEVLTATQKKQKIKFRYQSYVKNKSELYETKPLFLKQYQNRWYIIAEHNKTYKAFALERIQDLELTAKKFKADIDKVKQLFRNVVGLTNSDKQPVEKVVLRFHPSQKSYVQSVPIHRLQQQLADNETEFTIQLLVKPNFELKQQVLKYGSLVEVLQPKTLRQEVKQEHQKALKLYRENR</sequence>
<organism evidence="4 5">
    <name type="scientific">Paenimyroides viscosum</name>
    <dbReference type="NCBI Taxonomy" id="2488729"/>
    <lineage>
        <taxon>Bacteria</taxon>
        <taxon>Pseudomonadati</taxon>
        <taxon>Bacteroidota</taxon>
        <taxon>Flavobacteriia</taxon>
        <taxon>Flavobacteriales</taxon>
        <taxon>Flavobacteriaceae</taxon>
        <taxon>Paenimyroides</taxon>
    </lineage>
</organism>
<protein>
    <submittedName>
        <fullName evidence="4">WYL domain-containing protein</fullName>
    </submittedName>
</protein>
<gene>
    <name evidence="4" type="ORF">EG242_13980</name>
</gene>
<dbReference type="Pfam" id="PF13280">
    <property type="entry name" value="WYL"/>
    <property type="match status" value="1"/>
</dbReference>
<evidence type="ECO:0000313" key="5">
    <source>
        <dbReference type="Proteomes" id="UP000268372"/>
    </source>
</evidence>
<dbReference type="InterPro" id="IPR057727">
    <property type="entry name" value="WCX_dom"/>
</dbReference>
<dbReference type="Proteomes" id="UP000268372">
    <property type="component" value="Unassembled WGS sequence"/>
</dbReference>
<feature type="domain" description="WCX" evidence="3">
    <location>
        <begin position="219"/>
        <end position="296"/>
    </location>
</feature>
<evidence type="ECO:0000259" key="3">
    <source>
        <dbReference type="Pfam" id="PF25583"/>
    </source>
</evidence>
<keyword evidence="1" id="KW-0175">Coiled coil</keyword>
<dbReference type="InterPro" id="IPR051534">
    <property type="entry name" value="CBASS_pafABC_assoc_protein"/>
</dbReference>
<keyword evidence="5" id="KW-1185">Reference proteome</keyword>
<evidence type="ECO:0000259" key="2">
    <source>
        <dbReference type="Pfam" id="PF13280"/>
    </source>
</evidence>
<feature type="coiled-coil region" evidence="1">
    <location>
        <begin position="177"/>
        <end position="204"/>
    </location>
</feature>
<proteinExistence type="predicted"/>
<dbReference type="PROSITE" id="PS52050">
    <property type="entry name" value="WYL"/>
    <property type="match status" value="1"/>
</dbReference>
<dbReference type="AlphaFoldDB" id="A0A3P1AL90"/>
<dbReference type="RefSeq" id="WP_124900481.1">
    <property type="nucleotide sequence ID" value="NZ_RQTJ01000048.1"/>
</dbReference>
<dbReference type="PANTHER" id="PTHR34580">
    <property type="match status" value="1"/>
</dbReference>